<gene>
    <name evidence="4" type="ORF">MBHS_03215</name>
</gene>
<keyword evidence="5" id="KW-1185">Reference proteome</keyword>
<dbReference type="InterPro" id="IPR003959">
    <property type="entry name" value="ATPase_AAA_core"/>
</dbReference>
<keyword evidence="1" id="KW-0812">Transmembrane</keyword>
<evidence type="ECO:0000259" key="2">
    <source>
        <dbReference type="Pfam" id="PF13175"/>
    </source>
</evidence>
<proteinExistence type="predicted"/>
<evidence type="ECO:0000313" key="5">
    <source>
        <dbReference type="Proteomes" id="UP000236724"/>
    </source>
</evidence>
<dbReference type="PANTHER" id="PTHR43581">
    <property type="entry name" value="ATP/GTP PHOSPHATASE"/>
    <property type="match status" value="1"/>
</dbReference>
<keyword evidence="4" id="KW-0378">Hydrolase</keyword>
<dbReference type="PANTHER" id="PTHR43581:SF4">
    <property type="entry name" value="ATP_GTP PHOSPHATASE"/>
    <property type="match status" value="1"/>
</dbReference>
<dbReference type="Gene3D" id="3.40.50.300">
    <property type="entry name" value="P-loop containing nucleotide triphosphate hydrolases"/>
    <property type="match status" value="2"/>
</dbReference>
<reference evidence="4 5" key="1">
    <citation type="submission" date="2016-10" db="EMBL/GenBank/DDBJ databases">
        <authorList>
            <person name="de Groot N.N."/>
        </authorList>
    </citation>
    <scope>NUCLEOTIDE SEQUENCE [LARGE SCALE GENOMIC DNA]</scope>
    <source>
        <strain evidence="4">MBHS1</strain>
    </source>
</reference>
<dbReference type="OrthoDB" id="3322489at2"/>
<dbReference type="EC" id="3.6.1.-" evidence="4"/>
<organism evidence="4 5">
    <name type="scientific">Candidatus Venteria ishoeyi</name>
    <dbReference type="NCBI Taxonomy" id="1899563"/>
    <lineage>
        <taxon>Bacteria</taxon>
        <taxon>Pseudomonadati</taxon>
        <taxon>Pseudomonadota</taxon>
        <taxon>Gammaproteobacteria</taxon>
        <taxon>Thiotrichales</taxon>
        <taxon>Thiotrichaceae</taxon>
        <taxon>Venteria</taxon>
    </lineage>
</organism>
<dbReference type="InterPro" id="IPR051396">
    <property type="entry name" value="Bact_Antivir_Def_Nuclease"/>
</dbReference>
<dbReference type="Proteomes" id="UP000236724">
    <property type="component" value="Unassembled WGS sequence"/>
</dbReference>
<dbReference type="Pfam" id="PF13175">
    <property type="entry name" value="AAA_15"/>
    <property type="match status" value="1"/>
</dbReference>
<dbReference type="GO" id="GO:0005524">
    <property type="term" value="F:ATP binding"/>
    <property type="evidence" value="ECO:0007669"/>
    <property type="project" value="InterPro"/>
</dbReference>
<accession>A0A1H6FB54</accession>
<feature type="domain" description="Endonuclease GajA/Old nuclease/RecF-like AAA" evidence="2">
    <location>
        <begin position="37"/>
        <end position="140"/>
    </location>
</feature>
<keyword evidence="1" id="KW-1133">Transmembrane helix</keyword>
<name>A0A1H6FB54_9GAMM</name>
<dbReference type="CDD" id="cd00267">
    <property type="entry name" value="ABC_ATPase"/>
    <property type="match status" value="1"/>
</dbReference>
<dbReference type="InterPro" id="IPR027417">
    <property type="entry name" value="P-loop_NTPase"/>
</dbReference>
<evidence type="ECO:0000256" key="1">
    <source>
        <dbReference type="SAM" id="Phobius"/>
    </source>
</evidence>
<dbReference type="SUPFAM" id="SSF52540">
    <property type="entry name" value="P-loop containing nucleoside triphosphate hydrolases"/>
    <property type="match status" value="1"/>
</dbReference>
<dbReference type="GO" id="GO:0016887">
    <property type="term" value="F:ATP hydrolysis activity"/>
    <property type="evidence" value="ECO:0007669"/>
    <property type="project" value="InterPro"/>
</dbReference>
<dbReference type="InterPro" id="IPR041685">
    <property type="entry name" value="AAA_GajA/Old/RecF-like"/>
</dbReference>
<protein>
    <submittedName>
        <fullName evidence="4">ATP/GTP phosphatase</fullName>
        <ecNumber evidence="4">3.6.1.-</ecNumber>
    </submittedName>
</protein>
<dbReference type="AlphaFoldDB" id="A0A1H6FB54"/>
<dbReference type="Pfam" id="PF13304">
    <property type="entry name" value="AAA_21"/>
    <property type="match status" value="1"/>
</dbReference>
<feature type="transmembrane region" description="Helical" evidence="1">
    <location>
        <begin position="20"/>
        <end position="41"/>
    </location>
</feature>
<evidence type="ECO:0000259" key="3">
    <source>
        <dbReference type="Pfam" id="PF13304"/>
    </source>
</evidence>
<evidence type="ECO:0000313" key="4">
    <source>
        <dbReference type="EMBL" id="SEH07340.1"/>
    </source>
</evidence>
<dbReference type="EMBL" id="FMSV02000529">
    <property type="protein sequence ID" value="SEH07340.1"/>
    <property type="molecule type" value="Genomic_DNA"/>
</dbReference>
<feature type="domain" description="ATPase AAA-type core" evidence="3">
    <location>
        <begin position="244"/>
        <end position="331"/>
    </location>
</feature>
<keyword evidence="1" id="KW-0472">Membrane</keyword>
<sequence length="385" mass="44792">MMTKVPGLTATWRKPYTPGTVMFELLVILVLKSGFSMITSFHIKNFRVFKTLDIQRFGRVNLIVGKNNAGKTCLLEALWLYTGDVAPEILRSILTQREEFWQNKNESSDANHPIYHLFHQHKDSETIELFDCFLRHLEGVNEYEEECYGYDLKMNNKFPGKNTFVTEYAGPGGIIRNETLLSELTPYLMSEYRFTGKTHFLFTTRFVSKQIEILWDQIVFTAFEDTVIHALQLIDPEIDRFGLIRNHTKNEEIEMIPVVFRQGQRVPLRQLGDGMTHLFHIILALVNAQNGTLLIDEFENGLHWRIQPQIWALIFQLAEELKVQVFATTHSRDCVESFYEAWMLQADESIGSFLRLNNPPDKTVFVTEYPRKRLGNALTTDVEMR</sequence>
<dbReference type="RefSeq" id="WP_103921006.1">
    <property type="nucleotide sequence ID" value="NZ_FMSV02000529.1"/>
</dbReference>